<dbReference type="AlphaFoldDB" id="A0A1F2WIZ5"/>
<dbReference type="Pfam" id="PF08843">
    <property type="entry name" value="AbiEii"/>
    <property type="match status" value="1"/>
</dbReference>
<dbReference type="Proteomes" id="UP000177876">
    <property type="component" value="Unassembled WGS sequence"/>
</dbReference>
<reference evidence="2 3" key="1">
    <citation type="journal article" date="2016" name="Nat. Commun.">
        <title>Thousands of microbial genomes shed light on interconnected biogeochemical processes in an aquifer system.</title>
        <authorList>
            <person name="Anantharaman K."/>
            <person name="Brown C.T."/>
            <person name="Hug L.A."/>
            <person name="Sharon I."/>
            <person name="Castelle C.J."/>
            <person name="Probst A.J."/>
            <person name="Thomas B.C."/>
            <person name="Singh A."/>
            <person name="Wilkins M.J."/>
            <person name="Karaoz U."/>
            <person name="Brodie E.L."/>
            <person name="Williams K.H."/>
            <person name="Hubbard S.S."/>
            <person name="Banfield J.F."/>
        </authorList>
    </citation>
    <scope>NUCLEOTIDE SEQUENCE [LARGE SCALE GENOMIC DNA]</scope>
</reference>
<organism evidence="2 3">
    <name type="scientific">Candidatus Solincola sediminis</name>
    <dbReference type="NCBI Taxonomy" id="1797199"/>
    <lineage>
        <taxon>Bacteria</taxon>
        <taxon>Bacillati</taxon>
        <taxon>Actinomycetota</taxon>
        <taxon>Candidatus Geothermincolia</taxon>
        <taxon>Candidatus Geothermincolales</taxon>
        <taxon>Candidatus Geothermincolaceae</taxon>
        <taxon>Candidatus Solincola</taxon>
    </lineage>
</organism>
<comment type="caution">
    <text evidence="2">The sequence shown here is derived from an EMBL/GenBank/DDBJ whole genome shotgun (WGS) entry which is preliminary data.</text>
</comment>
<gene>
    <name evidence="2" type="ORF">A2Y75_06445</name>
</gene>
<evidence type="ECO:0000313" key="2">
    <source>
        <dbReference type="EMBL" id="OFW56804.1"/>
    </source>
</evidence>
<name>A0A1F2WIZ5_9ACTN</name>
<evidence type="ECO:0000256" key="1">
    <source>
        <dbReference type="SAM" id="MobiDB-lite"/>
    </source>
</evidence>
<dbReference type="STRING" id="1797197.A2Y75_06445"/>
<evidence type="ECO:0000313" key="3">
    <source>
        <dbReference type="Proteomes" id="UP000177876"/>
    </source>
</evidence>
<accession>A0A1F2WIZ5</accession>
<protein>
    <recommendedName>
        <fullName evidence="4">Nucleotidyl transferase AbiEii/AbiGii toxin family protein</fullName>
    </recommendedName>
</protein>
<proteinExistence type="predicted"/>
<evidence type="ECO:0008006" key="4">
    <source>
        <dbReference type="Google" id="ProtNLM"/>
    </source>
</evidence>
<feature type="region of interest" description="Disordered" evidence="1">
    <location>
        <begin position="291"/>
        <end position="310"/>
    </location>
</feature>
<dbReference type="EMBL" id="MELK01000040">
    <property type="protein sequence ID" value="OFW56804.1"/>
    <property type="molecule type" value="Genomic_DNA"/>
</dbReference>
<sequence length="310" mass="34871">MNESGLKYIASSVHQRLLNMARQTDRPFNEVLQYYAMERFLYRLSKSRYIDRFTLKGALMLICWEAPVSRPTADIDLLGRVDSEVENVVAIIRDVCEQKVIDDGMIYHADSISGERIIEGAEYQGVRVKVRGGLGNARITAQIDVGFGDIVVPSPQKVDYPAILDFPAPRLLGYTRESTIAEKLATLIRLGILNSRMKDIFDIWLLSRQFPFDGDVLSRAITECLSFRGIEAVSKPVALSSDFADDPAKSAQWRAFIRKSRIDGVSDDLGKIITTIADFLTPVLGPISEGKDFKGTWKPPGPWRQRKSRR</sequence>
<dbReference type="InterPro" id="IPR014942">
    <property type="entry name" value="AbiEii"/>
</dbReference>